<dbReference type="PANTHER" id="PTHR10900">
    <property type="entry name" value="PERIOSTIN-RELATED"/>
    <property type="match status" value="1"/>
</dbReference>
<evidence type="ECO:0000313" key="4">
    <source>
        <dbReference type="Proteomes" id="UP001589688"/>
    </source>
</evidence>
<dbReference type="InterPro" id="IPR050904">
    <property type="entry name" value="Adhesion/Biosynth-related"/>
</dbReference>
<dbReference type="PANTHER" id="PTHR10900:SF77">
    <property type="entry name" value="FI19380P1"/>
    <property type="match status" value="1"/>
</dbReference>
<dbReference type="Proteomes" id="UP001589688">
    <property type="component" value="Unassembled WGS sequence"/>
</dbReference>
<evidence type="ECO:0000313" key="3">
    <source>
        <dbReference type="EMBL" id="MFB9897014.1"/>
    </source>
</evidence>
<name>A0ABV5ZI19_9BACT</name>
<dbReference type="PROSITE" id="PS50213">
    <property type="entry name" value="FAS1"/>
    <property type="match status" value="1"/>
</dbReference>
<reference evidence="3 4" key="1">
    <citation type="submission" date="2024-09" db="EMBL/GenBank/DDBJ databases">
        <authorList>
            <person name="Sun Q."/>
            <person name="Mori K."/>
        </authorList>
    </citation>
    <scope>NUCLEOTIDE SEQUENCE [LARGE SCALE GENOMIC DNA]</scope>
    <source>
        <strain evidence="3 4">ATCC 51272</strain>
    </source>
</reference>
<protein>
    <submittedName>
        <fullName evidence="3">Fasciclin domain-containing protein</fullName>
    </submittedName>
</protein>
<dbReference type="EMBL" id="JBHLZF010000001">
    <property type="protein sequence ID" value="MFB9897014.1"/>
    <property type="molecule type" value="Genomic_DNA"/>
</dbReference>
<dbReference type="InterPro" id="IPR036378">
    <property type="entry name" value="FAS1_dom_sf"/>
</dbReference>
<keyword evidence="4" id="KW-1185">Reference proteome</keyword>
<feature type="domain" description="FAS1" evidence="2">
    <location>
        <begin position="42"/>
        <end position="166"/>
    </location>
</feature>
<gene>
    <name evidence="3" type="ORF">ACFFK8_04090</name>
</gene>
<feature type="chain" id="PRO_5047538173" evidence="1">
    <location>
        <begin position="21"/>
        <end position="554"/>
    </location>
</feature>
<evidence type="ECO:0000256" key="1">
    <source>
        <dbReference type="SAM" id="SignalP"/>
    </source>
</evidence>
<feature type="signal peptide" evidence="1">
    <location>
        <begin position="1"/>
        <end position="20"/>
    </location>
</feature>
<evidence type="ECO:0000259" key="2">
    <source>
        <dbReference type="PROSITE" id="PS50213"/>
    </source>
</evidence>
<accession>A0ABV5ZI19</accession>
<keyword evidence="1" id="KW-0732">Signal</keyword>
<dbReference type="RefSeq" id="WP_027953194.1">
    <property type="nucleotide sequence ID" value="NZ_JBHLZF010000001.1"/>
</dbReference>
<dbReference type="PROSITE" id="PS51257">
    <property type="entry name" value="PROKAR_LIPOPROTEIN"/>
    <property type="match status" value="1"/>
</dbReference>
<dbReference type="Gene3D" id="2.30.180.10">
    <property type="entry name" value="FAS1 domain"/>
    <property type="match status" value="1"/>
</dbReference>
<proteinExistence type="predicted"/>
<comment type="caution">
    <text evidence="3">The sequence shown here is derived from an EMBL/GenBank/DDBJ whole genome shotgun (WGS) entry which is preliminary data.</text>
</comment>
<dbReference type="InterPro" id="IPR000782">
    <property type="entry name" value="FAS1_domain"/>
</dbReference>
<dbReference type="Pfam" id="PF02469">
    <property type="entry name" value="Fasciclin"/>
    <property type="match status" value="1"/>
</dbReference>
<organism evidence="3 4">
    <name type="scientific">Hallella seregens ATCC 51272</name>
    <dbReference type="NCBI Taxonomy" id="1336250"/>
    <lineage>
        <taxon>Bacteria</taxon>
        <taxon>Pseudomonadati</taxon>
        <taxon>Bacteroidota</taxon>
        <taxon>Bacteroidia</taxon>
        <taxon>Bacteroidales</taxon>
        <taxon>Prevotellaceae</taxon>
        <taxon>Hallella</taxon>
    </lineage>
</organism>
<dbReference type="SUPFAM" id="SSF82153">
    <property type="entry name" value="FAS1 domain"/>
    <property type="match status" value="1"/>
</dbReference>
<sequence>MKMRTKHHIALMALAAGVLAATSCSDFDDYNSVPVDATASANQTLWENISQNSELSDFAALVKRAGFADELSAAHYYTVWAPKNGTYDAAALMQKDSATLLRQFVKNHIAEYNHALSGTVQERIHTLNEKSYDLTGAGTYTFGDVKLAQPNLPSSNGTMHLLDGMATFYPNLYEFLDEATGVDSLRSYLKSYEFTRLDPSKSVVGPVVNGKQTYIDSVMVTTNTMLRKLGAYIDREDSSYTMLMPSNKAWTDACNRIKSSFRYIGNTLSQDIKNATSATKAPELTATVNPAYMTDSITRLLLMGSLVFNNRNAYNRWVEDAGQTSTDTILTTGGIAVSNPTAYLGRTTLKQRMSNGFARLADSLAVHSWDGWARELALMPTTSTSRTWNGTGKNFRLDVRLNDSVATYHYLQAVASSPYAKPQVDVLLPGVMSVKYNIYAVLVPAWDEGAAAELKPNQLDFSLSYCNAAGKLAVAKLNQKVENDPTRVDTVAVGTFTFPVCYAGLPNAEVRPNLKITTDFNVFNKPMMAKYTRDIRLAGLILRPAELEEYEATK</sequence>